<name>A0ABQ1PHA2_9GAMM</name>
<dbReference type="PROSITE" id="PS50192">
    <property type="entry name" value="T_SNARE"/>
    <property type="match status" value="1"/>
</dbReference>
<feature type="region of interest" description="Disordered" evidence="10">
    <location>
        <begin position="254"/>
        <end position="273"/>
    </location>
</feature>
<feature type="transmembrane region" description="Helical" evidence="11">
    <location>
        <begin position="144"/>
        <end position="164"/>
    </location>
</feature>
<evidence type="ECO:0000313" key="16">
    <source>
        <dbReference type="Proteomes" id="UP000638188"/>
    </source>
</evidence>
<dbReference type="NCBIfam" id="TIGR00229">
    <property type="entry name" value="sensory_box"/>
    <property type="match status" value="1"/>
</dbReference>
<reference evidence="16" key="1">
    <citation type="journal article" date="2019" name="Int. J. Syst. Evol. Microbiol.">
        <title>The Global Catalogue of Microorganisms (GCM) 10K type strain sequencing project: providing services to taxonomists for standard genome sequencing and annotation.</title>
        <authorList>
            <consortium name="The Broad Institute Genomics Platform"/>
            <consortium name="The Broad Institute Genome Sequencing Center for Infectious Disease"/>
            <person name="Wu L."/>
            <person name="Ma J."/>
        </authorList>
    </citation>
    <scope>NUCLEOTIDE SEQUENCE [LARGE SCALE GENOMIC DNA]</scope>
    <source>
        <strain evidence="16">CGMCC 1.12482</strain>
    </source>
</reference>
<proteinExistence type="inferred from homology"/>
<evidence type="ECO:0000259" key="12">
    <source>
        <dbReference type="PROSITE" id="PS50111"/>
    </source>
</evidence>
<evidence type="ECO:0000259" key="14">
    <source>
        <dbReference type="PROSITE" id="PS50192"/>
    </source>
</evidence>
<dbReference type="EMBL" id="BMFF01000003">
    <property type="protein sequence ID" value="GGC97054.1"/>
    <property type="molecule type" value="Genomic_DNA"/>
</dbReference>
<dbReference type="PANTHER" id="PTHR32089">
    <property type="entry name" value="METHYL-ACCEPTING CHEMOTAXIS PROTEIN MCPB"/>
    <property type="match status" value="1"/>
</dbReference>
<comment type="caution">
    <text evidence="15">The sequence shown here is derived from an EMBL/GenBank/DDBJ whole genome shotgun (WGS) entry which is preliminary data.</text>
</comment>
<keyword evidence="6 11" id="KW-0472">Membrane</keyword>
<dbReference type="SMART" id="SM00283">
    <property type="entry name" value="MA"/>
    <property type="match status" value="1"/>
</dbReference>
<dbReference type="SUPFAM" id="SSF58104">
    <property type="entry name" value="Methyl-accepting chemotaxis protein (MCP) signaling domain"/>
    <property type="match status" value="1"/>
</dbReference>
<feature type="domain" description="T-SNARE coiled-coil homology" evidence="14">
    <location>
        <begin position="433"/>
        <end position="495"/>
    </location>
</feature>
<keyword evidence="2" id="KW-0145">Chemotaxis</keyword>
<dbReference type="SUPFAM" id="SSF55785">
    <property type="entry name" value="PYP-like sensor domain (PAS domain)"/>
    <property type="match status" value="1"/>
</dbReference>
<feature type="domain" description="Methyl-accepting transducer" evidence="12">
    <location>
        <begin position="246"/>
        <end position="482"/>
    </location>
</feature>
<keyword evidence="3" id="KW-0997">Cell inner membrane</keyword>
<accession>A0ABQ1PHA2</accession>
<dbReference type="Gene3D" id="3.30.450.20">
    <property type="entry name" value="PAS domain"/>
    <property type="match status" value="1"/>
</dbReference>
<comment type="similarity">
    <text evidence="8">Belongs to the methyl-accepting chemotaxis (MCP) protein family.</text>
</comment>
<keyword evidence="15" id="KW-0675">Receptor</keyword>
<evidence type="ECO:0000256" key="1">
    <source>
        <dbReference type="ARBA" id="ARBA00004429"/>
    </source>
</evidence>
<evidence type="ECO:0000256" key="3">
    <source>
        <dbReference type="ARBA" id="ARBA00022519"/>
    </source>
</evidence>
<dbReference type="PROSITE" id="PS50112">
    <property type="entry name" value="PAS"/>
    <property type="match status" value="1"/>
</dbReference>
<dbReference type="InterPro" id="IPR000014">
    <property type="entry name" value="PAS"/>
</dbReference>
<evidence type="ECO:0000259" key="13">
    <source>
        <dbReference type="PROSITE" id="PS50112"/>
    </source>
</evidence>
<keyword evidence="3" id="KW-1003">Cell membrane</keyword>
<feature type="domain" description="PAS" evidence="13">
    <location>
        <begin position="21"/>
        <end position="60"/>
    </location>
</feature>
<evidence type="ECO:0000256" key="5">
    <source>
        <dbReference type="ARBA" id="ARBA00022989"/>
    </source>
</evidence>
<evidence type="ECO:0000256" key="6">
    <source>
        <dbReference type="ARBA" id="ARBA00023136"/>
    </source>
</evidence>
<dbReference type="Gene3D" id="1.10.287.950">
    <property type="entry name" value="Methyl-accepting chemotaxis protein"/>
    <property type="match status" value="1"/>
</dbReference>
<keyword evidence="7 9" id="KW-0807">Transducer</keyword>
<dbReference type="InterPro" id="IPR004090">
    <property type="entry name" value="Chemotax_Me-accpt_rcpt"/>
</dbReference>
<evidence type="ECO:0000256" key="11">
    <source>
        <dbReference type="SAM" id="Phobius"/>
    </source>
</evidence>
<dbReference type="PROSITE" id="PS50111">
    <property type="entry name" value="CHEMOTAXIS_TRANSDUC_2"/>
    <property type="match status" value="1"/>
</dbReference>
<evidence type="ECO:0000256" key="2">
    <source>
        <dbReference type="ARBA" id="ARBA00022500"/>
    </source>
</evidence>
<keyword evidence="5 11" id="KW-1133">Transmembrane helix</keyword>
<protein>
    <submittedName>
        <fullName evidence="15">Aerotaxis receptor</fullName>
    </submittedName>
</protein>
<dbReference type="CDD" id="cd11386">
    <property type="entry name" value="MCP_signal"/>
    <property type="match status" value="1"/>
</dbReference>
<sequence>MRNNQPVTQREKTFSADQRLISTTDLKGKITYCNEAFVAVSGYEHEELIGSPHNMVRHPDTPAAVFAHMWADISAGRSWMGIVKNRCKNGDHYWVNAFVTPIWEGGKAVGYESVRVKTTANQVQRAEALYRRLNKGKSATTPDLAGMAADVIPVVVIAAAAGVAGLMFGGWGVVAAAAVAIPAAFALRAWYDQHLQRLLKVADNSITDPLLAVMYTPYKGALGQLEMALHSQQARLQTCLTRVLDSAEHLGTQAREASQLAEQSHSGINQQRSETDMVATAINEMASATQEVSSNAQRTADATRDANNLAEVGKSVVAKTREAIEILSESVSSAASVSSQLASDTQEIGKVVDVIKGIAEQTNLLALNAAIEAARAGEQGRGFAVVADEVRALASRTADSTGQIHSLIENLQTAAKRAVDAMRAGHEQADHGVTQVIEADEALDGIREAIGRINDMTDQIASAAEEQSSVAEEINRNVTNIAGLSDNNATQAQRSAYLSGELAHTAERQTALVERFSKR</sequence>
<dbReference type="InterPro" id="IPR013655">
    <property type="entry name" value="PAS_fold_3"/>
</dbReference>
<evidence type="ECO:0000256" key="10">
    <source>
        <dbReference type="SAM" id="MobiDB-lite"/>
    </source>
</evidence>
<keyword evidence="16" id="KW-1185">Reference proteome</keyword>
<gene>
    <name evidence="15" type="primary">aer-1</name>
    <name evidence="15" type="ORF">GCM10007418_15600</name>
</gene>
<evidence type="ECO:0000256" key="7">
    <source>
        <dbReference type="ARBA" id="ARBA00023224"/>
    </source>
</evidence>
<dbReference type="Pfam" id="PF08447">
    <property type="entry name" value="PAS_3"/>
    <property type="match status" value="1"/>
</dbReference>
<dbReference type="Pfam" id="PF00015">
    <property type="entry name" value="MCPsignal"/>
    <property type="match status" value="1"/>
</dbReference>
<dbReference type="InterPro" id="IPR004089">
    <property type="entry name" value="MCPsignal_dom"/>
</dbReference>
<dbReference type="SMART" id="SM00091">
    <property type="entry name" value="PAS"/>
    <property type="match status" value="1"/>
</dbReference>
<keyword evidence="4 11" id="KW-0812">Transmembrane</keyword>
<evidence type="ECO:0000313" key="15">
    <source>
        <dbReference type="EMBL" id="GGC97054.1"/>
    </source>
</evidence>
<evidence type="ECO:0000256" key="4">
    <source>
        <dbReference type="ARBA" id="ARBA00022692"/>
    </source>
</evidence>
<evidence type="ECO:0000256" key="8">
    <source>
        <dbReference type="ARBA" id="ARBA00029447"/>
    </source>
</evidence>
<dbReference type="RefSeq" id="WP_150278535.1">
    <property type="nucleotide sequence ID" value="NZ_BMFF01000003.1"/>
</dbReference>
<dbReference type="Proteomes" id="UP000638188">
    <property type="component" value="Unassembled WGS sequence"/>
</dbReference>
<dbReference type="InterPro" id="IPR035965">
    <property type="entry name" value="PAS-like_dom_sf"/>
</dbReference>
<dbReference type="PRINTS" id="PR00260">
    <property type="entry name" value="CHEMTRNSDUCR"/>
</dbReference>
<feature type="compositionally biased region" description="Polar residues" evidence="10">
    <location>
        <begin position="260"/>
        <end position="272"/>
    </location>
</feature>
<dbReference type="PANTHER" id="PTHR32089:SF74">
    <property type="entry name" value="METHYL-ACCEPTING CHEMOTAXIS PROTEIN AER"/>
    <property type="match status" value="1"/>
</dbReference>
<organism evidence="15 16">
    <name type="scientific">Halopseudomonas salina</name>
    <dbReference type="NCBI Taxonomy" id="1323744"/>
    <lineage>
        <taxon>Bacteria</taxon>
        <taxon>Pseudomonadati</taxon>
        <taxon>Pseudomonadota</taxon>
        <taxon>Gammaproteobacteria</taxon>
        <taxon>Pseudomonadales</taxon>
        <taxon>Pseudomonadaceae</taxon>
        <taxon>Halopseudomonas</taxon>
    </lineage>
</organism>
<dbReference type="CDD" id="cd00130">
    <property type="entry name" value="PAS"/>
    <property type="match status" value="1"/>
</dbReference>
<comment type="subcellular location">
    <subcellularLocation>
        <location evidence="1">Cell inner membrane</location>
        <topology evidence="1">Multi-pass membrane protein</topology>
    </subcellularLocation>
</comment>
<feature type="transmembrane region" description="Helical" evidence="11">
    <location>
        <begin position="170"/>
        <end position="191"/>
    </location>
</feature>
<dbReference type="InterPro" id="IPR000727">
    <property type="entry name" value="T_SNARE_dom"/>
</dbReference>
<evidence type="ECO:0000256" key="9">
    <source>
        <dbReference type="PROSITE-ProRule" id="PRU00284"/>
    </source>
</evidence>